<dbReference type="RefSeq" id="WP_129718817.1">
    <property type="nucleotide sequence ID" value="NZ_PRLK01000005.1"/>
</dbReference>
<dbReference type="EC" id="5.2.1.8" evidence="2"/>
<keyword evidence="1" id="KW-1133">Transmembrane helix</keyword>
<organism evidence="2 3">
    <name type="scientific">Candidatus Nanogingivalis gingivitcus</name>
    <dbReference type="NCBI Taxonomy" id="2171992"/>
    <lineage>
        <taxon>Bacteria</taxon>
        <taxon>Candidatus Saccharimonadota</taxon>
        <taxon>Candidatus Nanosyncoccalia</taxon>
        <taxon>Candidatus Nanogingivales</taxon>
        <taxon>Candidatus Nanogingivalaceae</taxon>
        <taxon>Candidatus Nanogingivalis</taxon>
    </lineage>
</organism>
<dbReference type="Proteomes" id="UP001190925">
    <property type="component" value="Unassembled WGS sequence"/>
</dbReference>
<keyword evidence="3" id="KW-1185">Reference proteome</keyword>
<dbReference type="Gene3D" id="1.10.4030.10">
    <property type="entry name" value="Porin chaperone SurA, peptide-binding domain"/>
    <property type="match status" value="1"/>
</dbReference>
<evidence type="ECO:0000313" key="2">
    <source>
        <dbReference type="EMBL" id="RYC72607.1"/>
    </source>
</evidence>
<gene>
    <name evidence="2" type="primary">surA</name>
    <name evidence="2" type="ORF">G6CMJM_00411</name>
</gene>
<evidence type="ECO:0000313" key="3">
    <source>
        <dbReference type="Proteomes" id="UP001190925"/>
    </source>
</evidence>
<proteinExistence type="predicted"/>
<accession>A0ABY0FI54</accession>
<dbReference type="GO" id="GO:0003755">
    <property type="term" value="F:peptidyl-prolyl cis-trans isomerase activity"/>
    <property type="evidence" value="ECO:0007669"/>
    <property type="project" value="UniProtKB-EC"/>
</dbReference>
<reference evidence="2 3" key="1">
    <citation type="journal article" date="2018" name="bioRxiv">
        <title>Evidence of independent acquisition and adaption of ultra-small bacteria to human hosts across the highly diverse yet reduced genomes of the phylum Saccharibacteria.</title>
        <authorList>
            <person name="McLean J.S."/>
            <person name="Bor B."/>
            <person name="To T.T."/>
            <person name="Liu Q."/>
            <person name="Kearns K.A."/>
            <person name="Solden L.M."/>
            <person name="Wrighton K.C."/>
            <person name="He X."/>
            <person name="Shi W."/>
        </authorList>
    </citation>
    <scope>NUCLEOTIDE SEQUENCE [LARGE SCALE GENOMIC DNA]</scope>
    <source>
        <strain evidence="2 3">TM7_CMJM_G6_1_HOT_870</strain>
    </source>
</reference>
<protein>
    <submittedName>
        <fullName evidence="2">Chaperone SurA</fullName>
        <ecNumber evidence="2">5.2.1.8</ecNumber>
    </submittedName>
</protein>
<keyword evidence="2" id="KW-0413">Isomerase</keyword>
<keyword evidence="1" id="KW-0812">Transmembrane</keyword>
<dbReference type="Pfam" id="PF13624">
    <property type="entry name" value="SurA_N_3"/>
    <property type="match status" value="1"/>
</dbReference>
<keyword evidence="1" id="KW-0472">Membrane</keyword>
<dbReference type="SUPFAM" id="SSF109998">
    <property type="entry name" value="Triger factor/SurA peptide-binding domain-like"/>
    <property type="match status" value="1"/>
</dbReference>
<dbReference type="InterPro" id="IPR027304">
    <property type="entry name" value="Trigger_fact/SurA_dom_sf"/>
</dbReference>
<dbReference type="EMBL" id="PRLK01000005">
    <property type="protein sequence ID" value="RYC72607.1"/>
    <property type="molecule type" value="Genomic_DNA"/>
</dbReference>
<sequence>MKKIINNIKDKVTKKDLQEVSLSNKITNSTLEEQRQEILNKGRKFKYPVQYSKNKLIINTTLIAMVLFTGGFALTVFQLYKVQNDSDLMYRITSVFPFSVASIDGSKASFSDYLLEYRLNMTYINKHKDIVEGANDIDTLSKRYKRQSLDNAIMNALVAKIAKENNITVSETEVNDYFNQLKKTQNGDISENTFYAIVKNNYNISPSEYRRIFIELPLLRQKVSAFIDKDAENIKNQISQFLKENNNDFSKLVEKFGEKIEVGNSGVVKKTNIDGGKAKRASELNIGSVSEPFISSSGDGYYFVKTIKKNETNVSYDYIKIPFKEFKNRLDNLKKEGKIQEYINI</sequence>
<comment type="caution">
    <text evidence="2">The sequence shown here is derived from an EMBL/GenBank/DDBJ whole genome shotgun (WGS) entry which is preliminary data.</text>
</comment>
<reference evidence="2 3" key="2">
    <citation type="journal article" date="2020" name="Cell Rep.">
        <title>Acquisition and Adaptation of Ultra-small Parasitic Reduced Genome Bacteria to Mammalian Hosts.</title>
        <authorList>
            <person name="McLean J.S."/>
            <person name="Bor B."/>
            <person name="Kerns K.A."/>
            <person name="Liu Q."/>
            <person name="To T.T."/>
            <person name="Solden L."/>
            <person name="Hendrickson E.L."/>
            <person name="Wrighton K."/>
            <person name="Shi W."/>
            <person name="He X."/>
        </authorList>
    </citation>
    <scope>NUCLEOTIDE SEQUENCE [LARGE SCALE GENOMIC DNA]</scope>
    <source>
        <strain evidence="2 3">TM7_CMJM_G6_1_HOT_870</strain>
    </source>
</reference>
<name>A0ABY0FI54_9BACT</name>
<evidence type="ECO:0000256" key="1">
    <source>
        <dbReference type="SAM" id="Phobius"/>
    </source>
</evidence>
<feature type="transmembrane region" description="Helical" evidence="1">
    <location>
        <begin position="56"/>
        <end position="80"/>
    </location>
</feature>